<dbReference type="Pfam" id="PF00397">
    <property type="entry name" value="WW"/>
    <property type="match status" value="1"/>
</dbReference>
<keyword evidence="2" id="KW-0677">Repeat</keyword>
<evidence type="ECO:0000313" key="9">
    <source>
        <dbReference type="Proteomes" id="UP001432027"/>
    </source>
</evidence>
<dbReference type="GO" id="GO:0016020">
    <property type="term" value="C:membrane"/>
    <property type="evidence" value="ECO:0007669"/>
    <property type="project" value="UniProtKB-SubCell"/>
</dbReference>
<feature type="domain" description="PDZ" evidence="7">
    <location>
        <begin position="1044"/>
        <end position="1113"/>
    </location>
</feature>
<dbReference type="SMART" id="SM00228">
    <property type="entry name" value="PDZ"/>
    <property type="match status" value="6"/>
</dbReference>
<organism evidence="8 9">
    <name type="scientific">Pristionchus entomophagus</name>
    <dbReference type="NCBI Taxonomy" id="358040"/>
    <lineage>
        <taxon>Eukaryota</taxon>
        <taxon>Metazoa</taxon>
        <taxon>Ecdysozoa</taxon>
        <taxon>Nematoda</taxon>
        <taxon>Chromadorea</taxon>
        <taxon>Rhabditida</taxon>
        <taxon>Rhabditina</taxon>
        <taxon>Diplogasteromorpha</taxon>
        <taxon>Diplogasteroidea</taxon>
        <taxon>Neodiplogasteridae</taxon>
        <taxon>Pristionchus</taxon>
    </lineage>
</organism>
<sequence>MEKQKEEEEGRESVMKEEVPLSNEQMKEEKLKADLQQEPSSPSPLPKGKEEEGEGKEEGEQDELTKLQLALDQLISSTHSTASAMMAGGGERGGGRERVREGGGAEGAAERRREEDPANPRRRLIRVPCRLPDEAAASTYAAAAAAAGGLLLLSQHNQTLPFTVRGGAANASLILVDIVRDEQLAGVMMPGEIVLTIEGVPVSGMTISEVTRLLERTIECREMMAVELCAGGSLPDDLCEILSDKRFADLQTVIRDNVYTKTVPYTTRPARMGEVDGEHYRFVDMATFEGLLAQGKLLEHGSYEGHLYGTPRPLEEDVADMVQGGTRLGPLPPNWEVAYADNGEKYFIDHNSGTTQWNDPRELPVGWEQVDDPVYGTFYVDHVHKLTTYDRPMSNGIAANGVKNGGHHGPIAGGYIESHKKPPFTRNIDELRGELISCRIVKGPKGLGFTLIGNDASSRGDEFIQVKSILPHGAAAADGVLQPGDVLVSVNQHDLLGASQTEACHIFVDCPVGDPVDIVVCRGYPLMLDPANRIITENVYTSNGAPNGAATRGGELVKIDIHKGNDGFGFTIAESVNGQRVKNILYPAQCPNLCEGDVIVELDGRDVRSIGHKQLVDLLRDCPLGYRGRLIVRRSSPKQSRSRTPTAAFRYGEARATPAPSLAPRSKTPAPNSRNNSEGIYGTVNGGANGGMYQRQTSTLNRRRPNDLPPQSAAAAASVGGSTRMRPSSTTLGFATTPTYMPLSSFQRSDLITVNLIRKPQGFGFRLLGGLETDTPLTVGQIVSGGAAADDGRLKEGDEIVEIDGRRVEGASHTEAVSLLEQAAHVKHVKLVIRRRQEEMPNGRKMSGVDQTSPSAYLSRSLNVGMGGGGTMSRPAVLGINERDLILHRGEGEGFGFIIMSSANRDGAYIGQIIAGSPAAHCPQLQVGDRVVAVNGAEIADMTHGEIVGLIKASGTSVRLTIADPAEPQSSYVQHGGTAAAAATPAMSHSDYQAYSNNNGSLKTPNGHGANGGFNGSNGFIGSGATPTAHGGYDTMEGRSTIVNVELSRGTKGFGFSIRGGTEFDNMPLFVLRIAEDGPAAREGRLRVGDQLITINGRDTKGLTHEEAITLIKMYPTVRLTVRRVAIP</sequence>
<dbReference type="AlphaFoldDB" id="A0AAV5TQN6"/>
<feature type="region of interest" description="Disordered" evidence="4">
    <location>
        <begin position="84"/>
        <end position="121"/>
    </location>
</feature>
<dbReference type="CDD" id="cd06732">
    <property type="entry name" value="PDZ2_MAGI-1_3-like"/>
    <property type="match status" value="1"/>
</dbReference>
<feature type="domain" description="WW" evidence="5">
    <location>
        <begin position="361"/>
        <end position="394"/>
    </location>
</feature>
<feature type="region of interest" description="Disordered" evidence="4">
    <location>
        <begin position="633"/>
        <end position="728"/>
    </location>
</feature>
<dbReference type="Pfam" id="PF00595">
    <property type="entry name" value="PDZ"/>
    <property type="match status" value="5"/>
</dbReference>
<dbReference type="CDD" id="cd06734">
    <property type="entry name" value="PDZ4_MAGI-1_3-like"/>
    <property type="match status" value="1"/>
</dbReference>
<feature type="domain" description="PDZ" evidence="7">
    <location>
        <begin position="558"/>
        <end position="621"/>
    </location>
</feature>
<dbReference type="Proteomes" id="UP001432027">
    <property type="component" value="Unassembled WGS sequence"/>
</dbReference>
<dbReference type="PANTHER" id="PTHR10316:SF40">
    <property type="entry name" value="LD27118P"/>
    <property type="match status" value="1"/>
</dbReference>
<feature type="compositionally biased region" description="Polar residues" evidence="4">
    <location>
        <begin position="669"/>
        <end position="678"/>
    </location>
</feature>
<dbReference type="SMART" id="SM00456">
    <property type="entry name" value="WW"/>
    <property type="match status" value="2"/>
</dbReference>
<feature type="domain" description="Guanylate kinase-like" evidence="6">
    <location>
        <begin position="222"/>
        <end position="310"/>
    </location>
</feature>
<comment type="caution">
    <text evidence="8">The sequence shown here is derived from an EMBL/GenBank/DDBJ whole genome shotgun (WGS) entry which is preliminary data.</text>
</comment>
<evidence type="ECO:0000259" key="5">
    <source>
        <dbReference type="PROSITE" id="PS50020"/>
    </source>
</evidence>
<dbReference type="InterPro" id="IPR001202">
    <property type="entry name" value="WW_dom"/>
</dbReference>
<dbReference type="PROSITE" id="PS50020">
    <property type="entry name" value="WW_DOMAIN_2"/>
    <property type="match status" value="2"/>
</dbReference>
<gene>
    <name evidence="8" type="ORF">PENTCL1PPCAC_18892</name>
</gene>
<reference evidence="8" key="1">
    <citation type="submission" date="2023-10" db="EMBL/GenBank/DDBJ databases">
        <title>Genome assembly of Pristionchus species.</title>
        <authorList>
            <person name="Yoshida K."/>
            <person name="Sommer R.J."/>
        </authorList>
    </citation>
    <scope>NUCLEOTIDE SEQUENCE</scope>
    <source>
        <strain evidence="8">RS0144</strain>
    </source>
</reference>
<dbReference type="PROSITE" id="PS50106">
    <property type="entry name" value="PDZ"/>
    <property type="match status" value="6"/>
</dbReference>
<dbReference type="FunFam" id="2.30.42.10:FF:000005">
    <property type="entry name" value="Membrane associated guanylate kinase, WW and PDZ domain containing 1"/>
    <property type="match status" value="1"/>
</dbReference>
<dbReference type="Gene3D" id="3.40.50.300">
    <property type="entry name" value="P-loop containing nucleotide triphosphate hydrolases"/>
    <property type="match status" value="1"/>
</dbReference>
<dbReference type="InterPro" id="IPR020590">
    <property type="entry name" value="Guanylate_kinase_CS"/>
</dbReference>
<dbReference type="InterPro" id="IPR036020">
    <property type="entry name" value="WW_dom_sf"/>
</dbReference>
<evidence type="ECO:0008006" key="10">
    <source>
        <dbReference type="Google" id="ProtNLM"/>
    </source>
</evidence>
<dbReference type="CDD" id="cd00201">
    <property type="entry name" value="WW"/>
    <property type="match status" value="2"/>
</dbReference>
<dbReference type="InterPro" id="IPR008145">
    <property type="entry name" value="GK/Ca_channel_bsu"/>
</dbReference>
<proteinExistence type="predicted"/>
<feature type="region of interest" description="Disordered" evidence="4">
    <location>
        <begin position="994"/>
        <end position="1015"/>
    </location>
</feature>
<protein>
    <recommendedName>
        <fullName evidence="10">Magi-1</fullName>
    </recommendedName>
</protein>
<dbReference type="InterPro" id="IPR036034">
    <property type="entry name" value="PDZ_sf"/>
</dbReference>
<feature type="compositionally biased region" description="Acidic residues" evidence="4">
    <location>
        <begin position="51"/>
        <end position="62"/>
    </location>
</feature>
<dbReference type="InterPro" id="IPR001478">
    <property type="entry name" value="PDZ"/>
</dbReference>
<dbReference type="GO" id="GO:0007165">
    <property type="term" value="P:signal transduction"/>
    <property type="evidence" value="ECO:0007669"/>
    <property type="project" value="TreeGrafter"/>
</dbReference>
<evidence type="ECO:0000313" key="8">
    <source>
        <dbReference type="EMBL" id="GMS96717.1"/>
    </source>
</evidence>
<dbReference type="InterPro" id="IPR008144">
    <property type="entry name" value="Guanylate_kin-like_dom"/>
</dbReference>
<evidence type="ECO:0000256" key="4">
    <source>
        <dbReference type="SAM" id="MobiDB-lite"/>
    </source>
</evidence>
<keyword evidence="3" id="KW-0472">Membrane</keyword>
<feature type="compositionally biased region" description="Polar residues" evidence="4">
    <location>
        <begin position="994"/>
        <end position="1004"/>
    </location>
</feature>
<dbReference type="FunFam" id="2.30.42.10:FF:000144">
    <property type="entry name" value="Membrane associated guanylate kinase, WW and PDZ domain containing 2"/>
    <property type="match status" value="1"/>
</dbReference>
<dbReference type="SUPFAM" id="SSF52540">
    <property type="entry name" value="P-loop containing nucleoside triphosphate hydrolases"/>
    <property type="match status" value="1"/>
</dbReference>
<evidence type="ECO:0000256" key="3">
    <source>
        <dbReference type="ARBA" id="ARBA00023136"/>
    </source>
</evidence>
<evidence type="ECO:0000259" key="6">
    <source>
        <dbReference type="PROSITE" id="PS50052"/>
    </source>
</evidence>
<dbReference type="FunFam" id="2.30.42.10:FF:000150">
    <property type="entry name" value="Membrane associated guanylate kinase, WW and PDZ domain containing 2"/>
    <property type="match status" value="1"/>
</dbReference>
<name>A0AAV5TQN6_9BILA</name>
<dbReference type="CDD" id="cd06735">
    <property type="entry name" value="PDZ5_MAGI-1_3-like"/>
    <property type="match status" value="1"/>
</dbReference>
<feature type="domain" description="PDZ" evidence="7">
    <location>
        <begin position="437"/>
        <end position="503"/>
    </location>
</feature>
<feature type="domain" description="PDZ" evidence="7">
    <location>
        <begin position="150"/>
        <end position="217"/>
    </location>
</feature>
<comment type="subcellular location">
    <subcellularLocation>
        <location evidence="1">Membrane</location>
        <topology evidence="1">Peripheral membrane protein</topology>
    </subcellularLocation>
</comment>
<dbReference type="Pfam" id="PF00625">
    <property type="entry name" value="Guanylate_kin"/>
    <property type="match status" value="1"/>
</dbReference>
<feature type="compositionally biased region" description="Basic and acidic residues" evidence="4">
    <location>
        <begin position="1"/>
        <end position="35"/>
    </location>
</feature>
<dbReference type="SUPFAM" id="SSF51045">
    <property type="entry name" value="WW domain"/>
    <property type="match status" value="2"/>
</dbReference>
<dbReference type="SUPFAM" id="SSF50156">
    <property type="entry name" value="PDZ domain-like"/>
    <property type="match status" value="6"/>
</dbReference>
<accession>A0AAV5TQN6</accession>
<dbReference type="InterPro" id="IPR027417">
    <property type="entry name" value="P-loop_NTPase"/>
</dbReference>
<evidence type="ECO:0000259" key="7">
    <source>
        <dbReference type="PROSITE" id="PS50106"/>
    </source>
</evidence>
<evidence type="ECO:0000256" key="1">
    <source>
        <dbReference type="ARBA" id="ARBA00004170"/>
    </source>
</evidence>
<feature type="domain" description="PDZ" evidence="7">
    <location>
        <begin position="884"/>
        <end position="966"/>
    </location>
</feature>
<dbReference type="PROSITE" id="PS00856">
    <property type="entry name" value="GUANYLATE_KINASE_1"/>
    <property type="match status" value="1"/>
</dbReference>
<feature type="region of interest" description="Disordered" evidence="4">
    <location>
        <begin position="1"/>
        <end position="67"/>
    </location>
</feature>
<dbReference type="PANTHER" id="PTHR10316">
    <property type="entry name" value="MEMBRANE ASSOCIATED GUANYLATE KINASE-RELATED"/>
    <property type="match status" value="1"/>
</dbReference>
<keyword evidence="9" id="KW-1185">Reference proteome</keyword>
<evidence type="ECO:0000256" key="2">
    <source>
        <dbReference type="ARBA" id="ARBA00022737"/>
    </source>
</evidence>
<dbReference type="Gene3D" id="2.30.42.10">
    <property type="match status" value="5"/>
</dbReference>
<dbReference type="PROSITE" id="PS50052">
    <property type="entry name" value="GUANYLATE_KINASE_2"/>
    <property type="match status" value="1"/>
</dbReference>
<feature type="domain" description="PDZ" evidence="7">
    <location>
        <begin position="753"/>
        <end position="835"/>
    </location>
</feature>
<dbReference type="EMBL" id="BTSX01000004">
    <property type="protein sequence ID" value="GMS96717.1"/>
    <property type="molecule type" value="Genomic_DNA"/>
</dbReference>
<feature type="domain" description="WW" evidence="5">
    <location>
        <begin position="329"/>
        <end position="362"/>
    </location>
</feature>
<dbReference type="Gene3D" id="2.20.70.10">
    <property type="match status" value="2"/>
</dbReference>
<feature type="compositionally biased region" description="Basic and acidic residues" evidence="4">
    <location>
        <begin position="93"/>
        <end position="119"/>
    </location>
</feature>
<dbReference type="PROSITE" id="PS01159">
    <property type="entry name" value="WW_DOMAIN_1"/>
    <property type="match status" value="2"/>
</dbReference>
<dbReference type="GO" id="GO:0005737">
    <property type="term" value="C:cytoplasm"/>
    <property type="evidence" value="ECO:0007669"/>
    <property type="project" value="TreeGrafter"/>
</dbReference>